<accession>A0AAV4XWE7</accession>
<gene>
    <name evidence="2" type="ORF">CEXT_627071</name>
</gene>
<dbReference type="AlphaFoldDB" id="A0AAV4XWE7"/>
<name>A0AAV4XWE7_CAEEX</name>
<keyword evidence="3" id="KW-1185">Reference proteome</keyword>
<proteinExistence type="predicted"/>
<feature type="region of interest" description="Disordered" evidence="1">
    <location>
        <begin position="1"/>
        <end position="38"/>
    </location>
</feature>
<organism evidence="2 3">
    <name type="scientific">Caerostris extrusa</name>
    <name type="common">Bark spider</name>
    <name type="synonym">Caerostris bankana</name>
    <dbReference type="NCBI Taxonomy" id="172846"/>
    <lineage>
        <taxon>Eukaryota</taxon>
        <taxon>Metazoa</taxon>
        <taxon>Ecdysozoa</taxon>
        <taxon>Arthropoda</taxon>
        <taxon>Chelicerata</taxon>
        <taxon>Arachnida</taxon>
        <taxon>Araneae</taxon>
        <taxon>Araneomorphae</taxon>
        <taxon>Entelegynae</taxon>
        <taxon>Araneoidea</taxon>
        <taxon>Araneidae</taxon>
        <taxon>Caerostris</taxon>
    </lineage>
</organism>
<sequence length="103" mass="11309">MLNSVAAAAASWNKRSSSGSLKSLPLPSTSPYNETGEKTLNLKRIQSKSCKQLIIHAELFQFPPSLFTVPVYFDAFGIAQESPHTTRLRGENKIPLSICAEDE</sequence>
<comment type="caution">
    <text evidence="2">The sequence shown here is derived from an EMBL/GenBank/DDBJ whole genome shotgun (WGS) entry which is preliminary data.</text>
</comment>
<dbReference type="Proteomes" id="UP001054945">
    <property type="component" value="Unassembled WGS sequence"/>
</dbReference>
<evidence type="ECO:0000313" key="3">
    <source>
        <dbReference type="Proteomes" id="UP001054945"/>
    </source>
</evidence>
<evidence type="ECO:0000313" key="2">
    <source>
        <dbReference type="EMBL" id="GIY98281.1"/>
    </source>
</evidence>
<dbReference type="EMBL" id="BPLR01018277">
    <property type="protein sequence ID" value="GIY98281.1"/>
    <property type="molecule type" value="Genomic_DNA"/>
</dbReference>
<feature type="compositionally biased region" description="Low complexity" evidence="1">
    <location>
        <begin position="16"/>
        <end position="31"/>
    </location>
</feature>
<protein>
    <submittedName>
        <fullName evidence="2">Uncharacterized protein</fullName>
    </submittedName>
</protein>
<reference evidence="2 3" key="1">
    <citation type="submission" date="2021-06" db="EMBL/GenBank/DDBJ databases">
        <title>Caerostris extrusa draft genome.</title>
        <authorList>
            <person name="Kono N."/>
            <person name="Arakawa K."/>
        </authorList>
    </citation>
    <scope>NUCLEOTIDE SEQUENCE [LARGE SCALE GENOMIC DNA]</scope>
</reference>
<evidence type="ECO:0000256" key="1">
    <source>
        <dbReference type="SAM" id="MobiDB-lite"/>
    </source>
</evidence>